<sequence length="107" mass="12399">MMVHMVEKFLTSEAKSCRFVAKLHIWKSLWLLLLACLSSSKVSCLQLELITIDCLSQYKRIHETKLSQLGMANVDDEENCLYQYKRTDILVISSSKQLERSPAFITR</sequence>
<accession>A0A835UH39</accession>
<proteinExistence type="predicted"/>
<evidence type="ECO:0000313" key="2">
    <source>
        <dbReference type="Proteomes" id="UP000639772"/>
    </source>
</evidence>
<evidence type="ECO:0000313" key="1">
    <source>
        <dbReference type="EMBL" id="KAG0462879.1"/>
    </source>
</evidence>
<dbReference type="Proteomes" id="UP000639772">
    <property type="component" value="Chromosome 11"/>
</dbReference>
<comment type="caution">
    <text evidence="1">The sequence shown here is derived from an EMBL/GenBank/DDBJ whole genome shotgun (WGS) entry which is preliminary data.</text>
</comment>
<protein>
    <submittedName>
        <fullName evidence="1">Uncharacterized protein</fullName>
    </submittedName>
</protein>
<name>A0A835UH39_VANPL</name>
<dbReference type="AlphaFoldDB" id="A0A835UH39"/>
<organism evidence="1 2">
    <name type="scientific">Vanilla planifolia</name>
    <name type="common">Vanilla</name>
    <dbReference type="NCBI Taxonomy" id="51239"/>
    <lineage>
        <taxon>Eukaryota</taxon>
        <taxon>Viridiplantae</taxon>
        <taxon>Streptophyta</taxon>
        <taxon>Embryophyta</taxon>
        <taxon>Tracheophyta</taxon>
        <taxon>Spermatophyta</taxon>
        <taxon>Magnoliopsida</taxon>
        <taxon>Liliopsida</taxon>
        <taxon>Asparagales</taxon>
        <taxon>Orchidaceae</taxon>
        <taxon>Vanilloideae</taxon>
        <taxon>Vanilleae</taxon>
        <taxon>Vanilla</taxon>
    </lineage>
</organism>
<dbReference type="EMBL" id="JADCNM010000011">
    <property type="protein sequence ID" value="KAG0462879.1"/>
    <property type="molecule type" value="Genomic_DNA"/>
</dbReference>
<reference evidence="1 2" key="1">
    <citation type="journal article" date="2020" name="Nat. Food">
        <title>A phased Vanilla planifolia genome enables genetic improvement of flavour and production.</title>
        <authorList>
            <person name="Hasing T."/>
            <person name="Tang H."/>
            <person name="Brym M."/>
            <person name="Khazi F."/>
            <person name="Huang T."/>
            <person name="Chambers A.H."/>
        </authorList>
    </citation>
    <scope>NUCLEOTIDE SEQUENCE [LARGE SCALE GENOMIC DNA]</scope>
    <source>
        <tissue evidence="1">Leaf</tissue>
    </source>
</reference>
<gene>
    <name evidence="1" type="ORF">HPP92_021355</name>
</gene>